<accession>A0A9P4TY99</accession>
<dbReference type="SUPFAM" id="SSF51905">
    <property type="entry name" value="FAD/NAD(P)-binding domain"/>
    <property type="match status" value="1"/>
</dbReference>
<dbReference type="EMBL" id="MU007045">
    <property type="protein sequence ID" value="KAF2429683.1"/>
    <property type="molecule type" value="Genomic_DNA"/>
</dbReference>
<dbReference type="PANTHER" id="PTHR47178">
    <property type="entry name" value="MONOOXYGENASE, FAD-BINDING"/>
    <property type="match status" value="1"/>
</dbReference>
<dbReference type="PANTHER" id="PTHR47178:SF6">
    <property type="entry name" value="FAD-BINDING DOMAIN-CONTAINING PROTEIN"/>
    <property type="match status" value="1"/>
</dbReference>
<proteinExistence type="predicted"/>
<comment type="cofactor">
    <cofactor evidence="1">
        <name>FAD</name>
        <dbReference type="ChEBI" id="CHEBI:57692"/>
    </cofactor>
</comment>
<evidence type="ECO:0000313" key="8">
    <source>
        <dbReference type="EMBL" id="KAF2429683.1"/>
    </source>
</evidence>
<feature type="domain" description="FAD-dependent urate hydroxylase HpyO/Asp monooxygenase CreE-like FAD/NAD(P)-binding" evidence="7">
    <location>
        <begin position="7"/>
        <end position="43"/>
    </location>
</feature>
<dbReference type="OrthoDB" id="47494at2759"/>
<comment type="caution">
    <text evidence="8">The sequence shown here is derived from an EMBL/GenBank/DDBJ whole genome shotgun (WGS) entry which is preliminary data.</text>
</comment>
<evidence type="ECO:0000259" key="6">
    <source>
        <dbReference type="Pfam" id="PF01494"/>
    </source>
</evidence>
<dbReference type="AlphaFoldDB" id="A0A9P4TY99"/>
<dbReference type="PROSITE" id="PS51257">
    <property type="entry name" value="PROKAR_LIPOPROTEIN"/>
    <property type="match status" value="1"/>
</dbReference>
<dbReference type="InterPro" id="IPR036188">
    <property type="entry name" value="FAD/NAD-bd_sf"/>
</dbReference>
<dbReference type="Pfam" id="PF13454">
    <property type="entry name" value="NAD_binding_9"/>
    <property type="match status" value="1"/>
</dbReference>
<sequence length="396" mass="43573">MGEFRVIIIGGGLTGACLANGLLNHADVPIRVTVFERDPPGSGFDACLTKDQLGALMPIFGRSGGSLSSAPTIFDSKMNLLMELSKLPEWSKSAPISRARLRDFLQAPLREKKVIVFGKSFTKFEVLDPNEPHSVIRVHLNDGSSQDCDVLVAADGYTGKCSLPWSTMQKLPRPLIEKGTVMCSSDSMIFFSAAYLPDNLDKTQVSGHPTKPDDYDESQASLMADLAWPRGKTDQKVEDGAEKKKGMMDKMSEADWHPDFLKIVDAIDPKTLYIPQQPVANDTPVDCRKKLLADENKGKTPELGNPRVWLMGDAIHPMFPSRGMGANQALHDTEDALYPLLELARKAAGNVPVENEDVVRGLAKYEEKMIPRSFEWVKKSSDARKAIPIKPLPKGI</sequence>
<name>A0A9P4TY99_9PEZI</name>
<dbReference type="GO" id="GO:0071949">
    <property type="term" value="F:FAD binding"/>
    <property type="evidence" value="ECO:0007669"/>
    <property type="project" value="InterPro"/>
</dbReference>
<dbReference type="Gene3D" id="3.50.50.60">
    <property type="entry name" value="FAD/NAD(P)-binding domain"/>
    <property type="match status" value="1"/>
</dbReference>
<dbReference type="Pfam" id="PF01494">
    <property type="entry name" value="FAD_binding_3"/>
    <property type="match status" value="1"/>
</dbReference>
<evidence type="ECO:0000259" key="7">
    <source>
        <dbReference type="Pfam" id="PF13454"/>
    </source>
</evidence>
<evidence type="ECO:0000313" key="9">
    <source>
        <dbReference type="Proteomes" id="UP000800235"/>
    </source>
</evidence>
<dbReference type="PRINTS" id="PR00420">
    <property type="entry name" value="RNGMNOXGNASE"/>
</dbReference>
<dbReference type="GO" id="GO:0004497">
    <property type="term" value="F:monooxygenase activity"/>
    <property type="evidence" value="ECO:0007669"/>
    <property type="project" value="UniProtKB-KW"/>
</dbReference>
<evidence type="ECO:0000256" key="3">
    <source>
        <dbReference type="ARBA" id="ARBA00022827"/>
    </source>
</evidence>
<evidence type="ECO:0000256" key="4">
    <source>
        <dbReference type="ARBA" id="ARBA00023002"/>
    </source>
</evidence>
<keyword evidence="5" id="KW-0503">Monooxygenase</keyword>
<reference evidence="8" key="1">
    <citation type="journal article" date="2020" name="Stud. Mycol.">
        <title>101 Dothideomycetes genomes: a test case for predicting lifestyles and emergence of pathogens.</title>
        <authorList>
            <person name="Haridas S."/>
            <person name="Albert R."/>
            <person name="Binder M."/>
            <person name="Bloem J."/>
            <person name="Labutti K."/>
            <person name="Salamov A."/>
            <person name="Andreopoulos B."/>
            <person name="Baker S."/>
            <person name="Barry K."/>
            <person name="Bills G."/>
            <person name="Bluhm B."/>
            <person name="Cannon C."/>
            <person name="Castanera R."/>
            <person name="Culley D."/>
            <person name="Daum C."/>
            <person name="Ezra D."/>
            <person name="Gonzalez J."/>
            <person name="Henrissat B."/>
            <person name="Kuo A."/>
            <person name="Liang C."/>
            <person name="Lipzen A."/>
            <person name="Lutzoni F."/>
            <person name="Magnuson J."/>
            <person name="Mondo S."/>
            <person name="Nolan M."/>
            <person name="Ohm R."/>
            <person name="Pangilinan J."/>
            <person name="Park H.-J."/>
            <person name="Ramirez L."/>
            <person name="Alfaro M."/>
            <person name="Sun H."/>
            <person name="Tritt A."/>
            <person name="Yoshinaga Y."/>
            <person name="Zwiers L.-H."/>
            <person name="Turgeon B."/>
            <person name="Goodwin S."/>
            <person name="Spatafora J."/>
            <person name="Crous P."/>
            <person name="Grigoriev I."/>
        </authorList>
    </citation>
    <scope>NUCLEOTIDE SEQUENCE</scope>
    <source>
        <strain evidence="8">CBS 130266</strain>
    </source>
</reference>
<evidence type="ECO:0000256" key="1">
    <source>
        <dbReference type="ARBA" id="ARBA00001974"/>
    </source>
</evidence>
<protein>
    <submittedName>
        <fullName evidence="8">FAD/NAD(P)-binding domain-containing protein</fullName>
    </submittedName>
</protein>
<keyword evidence="9" id="KW-1185">Reference proteome</keyword>
<dbReference type="InterPro" id="IPR002938">
    <property type="entry name" value="FAD-bd"/>
</dbReference>
<evidence type="ECO:0000256" key="2">
    <source>
        <dbReference type="ARBA" id="ARBA00022630"/>
    </source>
</evidence>
<dbReference type="Proteomes" id="UP000800235">
    <property type="component" value="Unassembled WGS sequence"/>
</dbReference>
<feature type="domain" description="FAD-binding" evidence="6">
    <location>
        <begin position="283"/>
        <end position="346"/>
    </location>
</feature>
<organism evidence="8 9">
    <name type="scientific">Tothia fuscella</name>
    <dbReference type="NCBI Taxonomy" id="1048955"/>
    <lineage>
        <taxon>Eukaryota</taxon>
        <taxon>Fungi</taxon>
        <taxon>Dikarya</taxon>
        <taxon>Ascomycota</taxon>
        <taxon>Pezizomycotina</taxon>
        <taxon>Dothideomycetes</taxon>
        <taxon>Pleosporomycetidae</taxon>
        <taxon>Venturiales</taxon>
        <taxon>Cylindrosympodiaceae</taxon>
        <taxon>Tothia</taxon>
    </lineage>
</organism>
<gene>
    <name evidence="8" type="ORF">EJ08DRAFT_661589</name>
</gene>
<keyword evidence="2" id="KW-0285">Flavoprotein</keyword>
<evidence type="ECO:0000256" key="5">
    <source>
        <dbReference type="ARBA" id="ARBA00023033"/>
    </source>
</evidence>
<dbReference type="InterPro" id="IPR038732">
    <property type="entry name" value="HpyO/CreE_NAD-binding"/>
</dbReference>
<keyword evidence="4" id="KW-0560">Oxidoreductase</keyword>
<keyword evidence="3" id="KW-0274">FAD</keyword>